<proteinExistence type="predicted"/>
<dbReference type="AlphaFoldDB" id="A0AA86V5F7"/>
<dbReference type="Proteomes" id="UP001189624">
    <property type="component" value="Chromosome 1"/>
</dbReference>
<protein>
    <submittedName>
        <fullName evidence="1">Uncharacterized protein</fullName>
    </submittedName>
</protein>
<accession>A0AA86V5F7</accession>
<organism evidence="1 2">
    <name type="scientific">Sphenostylis stenocarpa</name>
    <dbReference type="NCBI Taxonomy" id="92480"/>
    <lineage>
        <taxon>Eukaryota</taxon>
        <taxon>Viridiplantae</taxon>
        <taxon>Streptophyta</taxon>
        <taxon>Embryophyta</taxon>
        <taxon>Tracheophyta</taxon>
        <taxon>Spermatophyta</taxon>
        <taxon>Magnoliopsida</taxon>
        <taxon>eudicotyledons</taxon>
        <taxon>Gunneridae</taxon>
        <taxon>Pentapetalae</taxon>
        <taxon>rosids</taxon>
        <taxon>fabids</taxon>
        <taxon>Fabales</taxon>
        <taxon>Fabaceae</taxon>
        <taxon>Papilionoideae</taxon>
        <taxon>50 kb inversion clade</taxon>
        <taxon>NPAAA clade</taxon>
        <taxon>indigoferoid/millettioid clade</taxon>
        <taxon>Phaseoleae</taxon>
        <taxon>Sphenostylis</taxon>
    </lineage>
</organism>
<name>A0AA86V5F7_9FABA</name>
<keyword evidence="2" id="KW-1185">Reference proteome</keyword>
<reference evidence="1" key="1">
    <citation type="submission" date="2023-10" db="EMBL/GenBank/DDBJ databases">
        <authorList>
            <person name="Domelevo Entfellner J.-B."/>
        </authorList>
    </citation>
    <scope>NUCLEOTIDE SEQUENCE</scope>
</reference>
<dbReference type="Gramene" id="rna-AYBTSS11_LOCUS992">
    <property type="protein sequence ID" value="CAJ1814717.1"/>
    <property type="gene ID" value="gene-AYBTSS11_LOCUS992"/>
</dbReference>
<sequence>MKKLWWGPGVECGECLIDTFLLNGLEIVGKSVIGGVRNRRKRRMSCYNFQLTHRGVKEEIMARINNDSIFPLLR</sequence>
<evidence type="ECO:0000313" key="1">
    <source>
        <dbReference type="EMBL" id="CAJ1814717.1"/>
    </source>
</evidence>
<gene>
    <name evidence="1" type="ORF">AYBTSS11_LOCUS992</name>
</gene>
<evidence type="ECO:0000313" key="2">
    <source>
        <dbReference type="Proteomes" id="UP001189624"/>
    </source>
</evidence>
<dbReference type="EMBL" id="OY731398">
    <property type="protein sequence ID" value="CAJ1814717.1"/>
    <property type="molecule type" value="Genomic_DNA"/>
</dbReference>